<dbReference type="Proteomes" id="UP000199620">
    <property type="component" value="Chromosome I"/>
</dbReference>
<proteinExistence type="predicted"/>
<sequence>MNRYALLGLLFCAPLWAGEPQLKVQVQLLPGPQVVVGEQVQLQVDVLTDTWFTAAASLPALQLPGARVDAPGGESEHLTQVIDGQTFFGMRYRYRITPNVAQDFNVPSLTISAQPGQASAPLIAHSTPLAFKASRPPGFAPGEHLLVAADVRLAQQLSTSASPLHVGDSLTRTVTLQADNTPALSLAAPPQVTIQGLRAYPQAPMISNLDNGRGTLTGGQRVDRWVYRIEQAGHYQLPAIRVKWWDSRNHRLQVAQLPAINVEALAGSTYAPTFSIAQDLKDLGQHSRWQLSRHALAWSAALVLLALAGYLLRVLWPRVPPLWRRAWTTLRWTCRQLRLQPLNPRREKDFP</sequence>
<dbReference type="InterPro" id="IPR025738">
    <property type="entry name" value="BatD"/>
</dbReference>
<evidence type="ECO:0000256" key="2">
    <source>
        <dbReference type="SAM" id="SignalP"/>
    </source>
</evidence>
<evidence type="ECO:0000313" key="5">
    <source>
        <dbReference type="Proteomes" id="UP000199620"/>
    </source>
</evidence>
<dbReference type="AlphaFoldDB" id="A0A5B2V1L1"/>
<reference evidence="4 5" key="1">
    <citation type="submission" date="2016-10" db="EMBL/GenBank/DDBJ databases">
        <authorList>
            <person name="Varghese N."/>
            <person name="Submissions S."/>
        </authorList>
    </citation>
    <scope>NUCLEOTIDE SEQUENCE [LARGE SCALE GENOMIC DNA]</scope>
    <source>
        <strain evidence="4 5">BS2771</strain>
    </source>
</reference>
<dbReference type="OrthoDB" id="5293418at2"/>
<name>A0A5B2V1L1_9PSED</name>
<evidence type="ECO:0000313" key="3">
    <source>
        <dbReference type="EMBL" id="KAA2233463.1"/>
    </source>
</evidence>
<dbReference type="RefSeq" id="WP_090291037.1">
    <property type="nucleotide sequence ID" value="NZ_BMNU01000001.1"/>
</dbReference>
<feature type="chain" id="PRO_5022661294" evidence="2">
    <location>
        <begin position="18"/>
        <end position="351"/>
    </location>
</feature>
<evidence type="ECO:0000256" key="1">
    <source>
        <dbReference type="SAM" id="Phobius"/>
    </source>
</evidence>
<keyword evidence="2" id="KW-0732">Signal</keyword>
<dbReference type="EMBL" id="VUOL01000001">
    <property type="protein sequence ID" value="KAA2233463.1"/>
    <property type="molecule type" value="Genomic_DNA"/>
</dbReference>
<evidence type="ECO:0000313" key="4">
    <source>
        <dbReference type="EMBL" id="SDU92089.1"/>
    </source>
</evidence>
<organism evidence="3 6">
    <name type="scientific">Pseudomonas brenneri</name>
    <dbReference type="NCBI Taxonomy" id="129817"/>
    <lineage>
        <taxon>Bacteria</taxon>
        <taxon>Pseudomonadati</taxon>
        <taxon>Pseudomonadota</taxon>
        <taxon>Gammaproteobacteria</taxon>
        <taxon>Pseudomonadales</taxon>
        <taxon>Pseudomonadaceae</taxon>
        <taxon>Pseudomonas</taxon>
    </lineage>
</organism>
<feature type="transmembrane region" description="Helical" evidence="1">
    <location>
        <begin position="295"/>
        <end position="316"/>
    </location>
</feature>
<evidence type="ECO:0000313" key="6">
    <source>
        <dbReference type="Proteomes" id="UP000325296"/>
    </source>
</evidence>
<gene>
    <name evidence="3" type="ORF">F1720_00075</name>
    <name evidence="4" type="ORF">SAMN04490181_1566</name>
</gene>
<keyword evidence="1" id="KW-0472">Membrane</keyword>
<dbReference type="EMBL" id="LT629800">
    <property type="protein sequence ID" value="SDU92089.1"/>
    <property type="molecule type" value="Genomic_DNA"/>
</dbReference>
<feature type="signal peptide" evidence="2">
    <location>
        <begin position="1"/>
        <end position="17"/>
    </location>
</feature>
<reference evidence="3 6" key="2">
    <citation type="submission" date="2019-09" db="EMBL/GenBank/DDBJ databases">
        <title>Draft genome sequence of Pseudomonas brenneri CCUG 51514(T).</title>
        <authorList>
            <person name="Tunovic T."/>
            <person name="Pineiro-Iglesias B."/>
            <person name="Unosson C."/>
            <person name="Inganas E."/>
            <person name="Ohlen M."/>
            <person name="Cardew S."/>
            <person name="Jensie-Markopoulos S."/>
            <person name="Salva-Serra F."/>
            <person name="Jaen-Luchoro D."/>
            <person name="Svensson-Stadler L."/>
            <person name="Chun J."/>
            <person name="Moore E."/>
        </authorList>
    </citation>
    <scope>NUCLEOTIDE SEQUENCE [LARGE SCALE GENOMIC DNA]</scope>
    <source>
        <strain evidence="3 6">CCUG 51514</strain>
    </source>
</reference>
<dbReference type="Proteomes" id="UP000325296">
    <property type="component" value="Unassembled WGS sequence"/>
</dbReference>
<protein>
    <submittedName>
        <fullName evidence="4">Oxygen tolerance</fullName>
    </submittedName>
    <submittedName>
        <fullName evidence="3">Protein BatD</fullName>
    </submittedName>
</protein>
<keyword evidence="1" id="KW-0812">Transmembrane</keyword>
<accession>A0A5B2V1L1</accession>
<keyword evidence="1" id="KW-1133">Transmembrane helix</keyword>
<dbReference type="PANTHER" id="PTHR40940:SF1">
    <property type="entry name" value="PROTEIN BATD"/>
    <property type="match status" value="1"/>
</dbReference>
<keyword evidence="5" id="KW-1185">Reference proteome</keyword>
<dbReference type="PANTHER" id="PTHR40940">
    <property type="entry name" value="PROTEIN BATD-RELATED"/>
    <property type="match status" value="1"/>
</dbReference>